<dbReference type="SUPFAM" id="SSF48371">
    <property type="entry name" value="ARM repeat"/>
    <property type="match status" value="1"/>
</dbReference>
<dbReference type="FunFam" id="1.25.10.10:FF:001136">
    <property type="entry name" value="Beta-catenin-like protein 1"/>
    <property type="match status" value="1"/>
</dbReference>
<dbReference type="PANTHER" id="PTHR14978">
    <property type="entry name" value="BETA-CATENIN-LIKE PROTEIN 1 NUCLEAR ASSOCIATED PROTEIN"/>
    <property type="match status" value="1"/>
</dbReference>
<evidence type="ECO:0000256" key="5">
    <source>
        <dbReference type="ARBA" id="ARBA00023242"/>
    </source>
</evidence>
<dbReference type="EMBL" id="IACT01006844">
    <property type="protein sequence ID" value="LAC25966.1"/>
    <property type="molecule type" value="mRNA"/>
</dbReference>
<feature type="domain" description="Beta-catenin-like protein 1 N-terminal" evidence="10">
    <location>
        <begin position="37"/>
        <end position="142"/>
    </location>
</feature>
<comment type="function">
    <text evidence="6">Component of the PRP19-CDC5L complex that forms an integral part of the spliceosome and is required for activating pre-mRNA splicing. Participates in AID/AICDA-mediated somatic hypermutation (SHM) and class-switch recombination (CSR), 2 processes resulting in the production of high-affinity, mutated isotype-switched antibodies.</text>
</comment>
<dbReference type="GO" id="GO:0010467">
    <property type="term" value="P:gene expression"/>
    <property type="evidence" value="ECO:0007669"/>
    <property type="project" value="UniProtKB-ARBA"/>
</dbReference>
<evidence type="ECO:0000256" key="4">
    <source>
        <dbReference type="ARBA" id="ARBA00023054"/>
    </source>
</evidence>
<name>A0A6A7G4X4_9CRUS</name>
<reference evidence="11" key="1">
    <citation type="submission" date="2017-11" db="EMBL/GenBank/DDBJ databases">
        <title>The sensing device of the deep-sea amphipod.</title>
        <authorList>
            <person name="Kobayashi H."/>
            <person name="Nagahama T."/>
            <person name="Arai W."/>
            <person name="Sasagawa Y."/>
            <person name="Umeda M."/>
            <person name="Hayashi T."/>
            <person name="Nikaido I."/>
            <person name="Watanabe H."/>
            <person name="Oguri K."/>
            <person name="Kitazato H."/>
            <person name="Fujioka K."/>
            <person name="Kido Y."/>
            <person name="Takami H."/>
        </authorList>
    </citation>
    <scope>NUCLEOTIDE SEQUENCE</scope>
    <source>
        <tissue evidence="11">Whole body</tissue>
    </source>
</reference>
<accession>A0A6A7G4X4</accession>
<evidence type="ECO:0000256" key="8">
    <source>
        <dbReference type="ARBA" id="ARBA00070106"/>
    </source>
</evidence>
<evidence type="ECO:0000256" key="3">
    <source>
        <dbReference type="ARBA" id="ARBA00022737"/>
    </source>
</evidence>
<dbReference type="Pfam" id="PF08216">
    <property type="entry name" value="CTNNBL"/>
    <property type="match status" value="1"/>
</dbReference>
<keyword evidence="2" id="KW-0597">Phosphoprotein</keyword>
<dbReference type="AlphaFoldDB" id="A0A6A7G4X4"/>
<dbReference type="Gene3D" id="1.25.10.10">
    <property type="entry name" value="Leucine-rich Repeat Variant"/>
    <property type="match status" value="1"/>
</dbReference>
<keyword evidence="5" id="KW-0539">Nucleus</keyword>
<keyword evidence="3" id="KW-0677">Repeat</keyword>
<dbReference type="GO" id="GO:0005681">
    <property type="term" value="C:spliceosomal complex"/>
    <property type="evidence" value="ECO:0007669"/>
    <property type="project" value="TreeGrafter"/>
</dbReference>
<sequence>MERKRRFAEIALDDEFTERQHADGSEQNKLARTLEEDDEMMDEILKIVDSAAEVAPIDTGRLTTLVATLEKAILKNQQMRVKYADEPRRFMESEQAVDEAVKSMHELAAAPYLYSKFVRLNGARLFVTLLAHENTDIVLDVITLLNELTDPSSVMEDENALELIETLMDLNVFHLLIQNLARLTGSEEDVRGIYQTLGVLENITEIEPEYCLRLCNSTKILRFLVSNIQKNAFNENNFYCAELLAMFLNIQNSLSESVGKLNIVTILVEVFKGFLRKPIDSKEQLEYCENLFDILAVCFNLKEIKSSVIETGCLLMLIRMIHKKRLQFRSGALRVLNHCLSDNAENCREFIRQKGLKAIFSVYMRKEKRAKPKYHAEEDTNEEHIISIFVQLFIHLSDIDYARLLRKFQENECEKIDRLIELHDKYLTRFENSEKTLVQQPDDVDKEQLYYARLEKGLFALQLIDLVIGLVCSAGDKKMKERVYQVLHQQDSDINDVKRTLTEYHAHLGTDETGVSMSTILPAVLNFL</sequence>
<protein>
    <recommendedName>
        <fullName evidence="8">Beta-catenin-like protein 1</fullName>
    </recommendedName>
    <alternativeName>
        <fullName evidence="9">Nuclear-associated protein</fullName>
    </alternativeName>
</protein>
<evidence type="ECO:0000256" key="2">
    <source>
        <dbReference type="ARBA" id="ARBA00022553"/>
    </source>
</evidence>
<evidence type="ECO:0000256" key="9">
    <source>
        <dbReference type="ARBA" id="ARBA00083862"/>
    </source>
</evidence>
<keyword evidence="4" id="KW-0175">Coiled coil</keyword>
<evidence type="ECO:0000256" key="1">
    <source>
        <dbReference type="ARBA" id="ARBA00004123"/>
    </source>
</evidence>
<organism evidence="11">
    <name type="scientific">Hirondellea gigas</name>
    <dbReference type="NCBI Taxonomy" id="1518452"/>
    <lineage>
        <taxon>Eukaryota</taxon>
        <taxon>Metazoa</taxon>
        <taxon>Ecdysozoa</taxon>
        <taxon>Arthropoda</taxon>
        <taxon>Crustacea</taxon>
        <taxon>Multicrustacea</taxon>
        <taxon>Malacostraca</taxon>
        <taxon>Eumalacostraca</taxon>
        <taxon>Peracarida</taxon>
        <taxon>Amphipoda</taxon>
        <taxon>Amphilochidea</taxon>
        <taxon>Lysianassida</taxon>
        <taxon>Lysianassidira</taxon>
        <taxon>Lysianassoidea</taxon>
        <taxon>Lysianassidae</taxon>
        <taxon>Hirondellea</taxon>
    </lineage>
</organism>
<dbReference type="InterPro" id="IPR013180">
    <property type="entry name" value="CTNNBL1_N"/>
</dbReference>
<comment type="subcellular location">
    <subcellularLocation>
        <location evidence="1">Nucleus</location>
    </subcellularLocation>
</comment>
<dbReference type="InterPro" id="IPR039678">
    <property type="entry name" value="CTNNBL1"/>
</dbReference>
<proteinExistence type="evidence at transcript level"/>
<evidence type="ECO:0000259" key="10">
    <source>
        <dbReference type="SMART" id="SM01156"/>
    </source>
</evidence>
<evidence type="ECO:0000313" key="11">
    <source>
        <dbReference type="EMBL" id="LAC25966.1"/>
    </source>
</evidence>
<evidence type="ECO:0000256" key="6">
    <source>
        <dbReference type="ARBA" id="ARBA00058456"/>
    </source>
</evidence>
<dbReference type="InterPro" id="IPR011989">
    <property type="entry name" value="ARM-like"/>
</dbReference>
<comment type="subunit">
    <text evidence="7">Component of the PRP19-CDC5L splicing complex composed of a core complex comprising a homotetramer of PRPF19, CDC5L, PLRG1 and BCAS2, and at least three less stably associated proteins CTNNBL1, CWC15 and HSPA8. Interacts directly with CWC15 and CDC5L in the complex. Interacts with AICDA; the interaction is important for the antibody diversification activity of AICDA. Interacts with PRPF31 (via its NLS). Interacts (via its N-terminal NLS) with KPNA1 and KPNA2.</text>
</comment>
<dbReference type="PANTHER" id="PTHR14978:SF0">
    <property type="entry name" value="BETA-CATENIN-LIKE PROTEIN 1"/>
    <property type="match status" value="1"/>
</dbReference>
<dbReference type="InterPro" id="IPR016024">
    <property type="entry name" value="ARM-type_fold"/>
</dbReference>
<dbReference type="SMART" id="SM01156">
    <property type="entry name" value="DUF1716"/>
    <property type="match status" value="1"/>
</dbReference>
<evidence type="ECO:0000256" key="7">
    <source>
        <dbReference type="ARBA" id="ARBA00061776"/>
    </source>
</evidence>